<organism evidence="5 6">
    <name type="scientific">Amycolatopsis marina</name>
    <dbReference type="NCBI Taxonomy" id="490629"/>
    <lineage>
        <taxon>Bacteria</taxon>
        <taxon>Bacillati</taxon>
        <taxon>Actinomycetota</taxon>
        <taxon>Actinomycetes</taxon>
        <taxon>Pseudonocardiales</taxon>
        <taxon>Pseudonocardiaceae</taxon>
        <taxon>Amycolatopsis</taxon>
    </lineage>
</organism>
<dbReference type="Pfam" id="PF07161">
    <property type="entry name" value="LppX_LprAFG"/>
    <property type="match status" value="1"/>
</dbReference>
<comment type="subcellular location">
    <subcellularLocation>
        <location evidence="1">Cell envelope</location>
    </subcellularLocation>
</comment>
<accession>A0A1I1AB59</accession>
<dbReference type="RefSeq" id="WP_091674019.1">
    <property type="nucleotide sequence ID" value="NZ_FOKG01000008.1"/>
</dbReference>
<keyword evidence="3" id="KW-0472">Membrane</keyword>
<keyword evidence="3" id="KW-1003">Cell membrane</keyword>
<evidence type="ECO:0000256" key="4">
    <source>
        <dbReference type="SAM" id="SignalP"/>
    </source>
</evidence>
<dbReference type="AlphaFoldDB" id="A0A1I1AB59"/>
<reference evidence="6" key="1">
    <citation type="submission" date="2016-10" db="EMBL/GenBank/DDBJ databases">
        <authorList>
            <person name="Varghese N."/>
            <person name="Submissions S."/>
        </authorList>
    </citation>
    <scope>NUCLEOTIDE SEQUENCE [LARGE SCALE GENOMIC DNA]</scope>
    <source>
        <strain evidence="6">CGMCC 4.3568</strain>
    </source>
</reference>
<dbReference type="Proteomes" id="UP000243799">
    <property type="component" value="Unassembled WGS sequence"/>
</dbReference>
<sequence>MISRRILLGAFALAIAATTGCSSDEAPQGQLPDASGLLEQAATATAGITSTHFSLQVNGTVPGLSVQNLEGDLTTEGGPSGAAQGTGKVALGGQLVEVEFVLAEEDLYIKGPTGSFQKLPAALGAGVYDPSAVLDPERGVANVLRSVQDPATQAQEEINGVQAYKVTGTVTKDVLAGLLPGAPSGGDITLWLHTEGEHLPVKASVALQGEGGEPATVDVTLSDVDKPVTVTPPA</sequence>
<protein>
    <submittedName>
        <fullName evidence="5">Lipoprotein LprG</fullName>
    </submittedName>
</protein>
<dbReference type="Gene3D" id="2.50.20.20">
    <property type="match status" value="1"/>
</dbReference>
<dbReference type="GO" id="GO:0030313">
    <property type="term" value="C:cell envelope"/>
    <property type="evidence" value="ECO:0007669"/>
    <property type="project" value="UniProtKB-SubCell"/>
</dbReference>
<dbReference type="EMBL" id="FOKG01000008">
    <property type="protein sequence ID" value="SFB33720.1"/>
    <property type="molecule type" value="Genomic_DNA"/>
</dbReference>
<feature type="chain" id="PRO_5039387940" evidence="4">
    <location>
        <begin position="23"/>
        <end position="234"/>
    </location>
</feature>
<feature type="signal peptide" evidence="4">
    <location>
        <begin position="1"/>
        <end position="22"/>
    </location>
</feature>
<dbReference type="InterPro" id="IPR009830">
    <property type="entry name" value="LppX/LprAFG"/>
</dbReference>
<evidence type="ECO:0000256" key="3">
    <source>
        <dbReference type="ARBA" id="ARBA00022475"/>
    </source>
</evidence>
<keyword evidence="6" id="KW-1185">Reference proteome</keyword>
<evidence type="ECO:0000313" key="6">
    <source>
        <dbReference type="Proteomes" id="UP000243799"/>
    </source>
</evidence>
<dbReference type="STRING" id="490629.SAMN05216266_108242"/>
<proteinExistence type="inferred from homology"/>
<dbReference type="PROSITE" id="PS51257">
    <property type="entry name" value="PROKAR_LIPOPROTEIN"/>
    <property type="match status" value="1"/>
</dbReference>
<dbReference type="SUPFAM" id="SSF89392">
    <property type="entry name" value="Prokaryotic lipoproteins and lipoprotein localization factors"/>
    <property type="match status" value="1"/>
</dbReference>
<keyword evidence="4" id="KW-0732">Signal</keyword>
<dbReference type="CDD" id="cd16334">
    <property type="entry name" value="LppX-like"/>
    <property type="match status" value="1"/>
</dbReference>
<gene>
    <name evidence="5" type="ORF">SAMN05216266_108242</name>
</gene>
<name>A0A1I1AB59_9PSEU</name>
<evidence type="ECO:0000256" key="1">
    <source>
        <dbReference type="ARBA" id="ARBA00004196"/>
    </source>
</evidence>
<keyword evidence="5" id="KW-0449">Lipoprotein</keyword>
<dbReference type="OrthoDB" id="4763237at2"/>
<dbReference type="InterPro" id="IPR029046">
    <property type="entry name" value="LolA/LolB/LppX"/>
</dbReference>
<comment type="similarity">
    <text evidence="2">Belongs to the LppX/LprAFG lipoprotein family.</text>
</comment>
<evidence type="ECO:0000313" key="5">
    <source>
        <dbReference type="EMBL" id="SFB33720.1"/>
    </source>
</evidence>
<evidence type="ECO:0000256" key="2">
    <source>
        <dbReference type="ARBA" id="ARBA00009194"/>
    </source>
</evidence>